<reference evidence="1" key="2">
    <citation type="submission" date="2021-01" db="UniProtKB">
        <authorList>
            <consortium name="EnsemblPlants"/>
        </authorList>
    </citation>
    <scope>IDENTIFICATION</scope>
</reference>
<sequence>MAELLGYSIRLWMMFWKRKKRENEENEETRKKGKSYVRVYGVEKALEVVEELRVKAMKELDGFEKYGESVAPLLIEVLGLMVQVNNGFFTGNFRFCTSIPKDENGPKRMPT</sequence>
<dbReference type="Proteomes" id="UP000594261">
    <property type="component" value="Chromosome 11"/>
</dbReference>
<evidence type="ECO:0000313" key="1">
    <source>
        <dbReference type="EnsemblPlants" id="QL11p052645:mrna:CDS:1"/>
    </source>
</evidence>
<keyword evidence="2" id="KW-1185">Reference proteome</keyword>
<dbReference type="EnsemblPlants" id="QL11p052645:mrna">
    <property type="protein sequence ID" value="QL11p052645:mrna:CDS:1"/>
    <property type="gene ID" value="QL11p052645"/>
</dbReference>
<dbReference type="AlphaFoldDB" id="A0A7N2N0K9"/>
<reference evidence="1 2" key="1">
    <citation type="journal article" date="2016" name="G3 (Bethesda)">
        <title>First Draft Assembly and Annotation of the Genome of a California Endemic Oak Quercus lobata Nee (Fagaceae).</title>
        <authorList>
            <person name="Sork V.L."/>
            <person name="Fitz-Gibbon S.T."/>
            <person name="Puiu D."/>
            <person name="Crepeau M."/>
            <person name="Gugger P.F."/>
            <person name="Sherman R."/>
            <person name="Stevens K."/>
            <person name="Langley C.H."/>
            <person name="Pellegrini M."/>
            <person name="Salzberg S.L."/>
        </authorList>
    </citation>
    <scope>NUCLEOTIDE SEQUENCE [LARGE SCALE GENOMIC DNA]</scope>
    <source>
        <strain evidence="1 2">cv. SW786</strain>
    </source>
</reference>
<protein>
    <submittedName>
        <fullName evidence="1">Uncharacterized protein</fullName>
    </submittedName>
</protein>
<accession>A0A7N2N0K9</accession>
<dbReference type="EMBL" id="LRBV02000011">
    <property type="status" value="NOT_ANNOTATED_CDS"/>
    <property type="molecule type" value="Genomic_DNA"/>
</dbReference>
<dbReference type="Gramene" id="QL11p052645:mrna">
    <property type="protein sequence ID" value="QL11p052645:mrna:CDS:1"/>
    <property type="gene ID" value="QL11p052645"/>
</dbReference>
<organism evidence="1 2">
    <name type="scientific">Quercus lobata</name>
    <name type="common">Valley oak</name>
    <dbReference type="NCBI Taxonomy" id="97700"/>
    <lineage>
        <taxon>Eukaryota</taxon>
        <taxon>Viridiplantae</taxon>
        <taxon>Streptophyta</taxon>
        <taxon>Embryophyta</taxon>
        <taxon>Tracheophyta</taxon>
        <taxon>Spermatophyta</taxon>
        <taxon>Magnoliopsida</taxon>
        <taxon>eudicotyledons</taxon>
        <taxon>Gunneridae</taxon>
        <taxon>Pentapetalae</taxon>
        <taxon>rosids</taxon>
        <taxon>fabids</taxon>
        <taxon>Fagales</taxon>
        <taxon>Fagaceae</taxon>
        <taxon>Quercus</taxon>
    </lineage>
</organism>
<proteinExistence type="predicted"/>
<dbReference type="InParanoid" id="A0A7N2N0K9"/>
<evidence type="ECO:0000313" key="2">
    <source>
        <dbReference type="Proteomes" id="UP000594261"/>
    </source>
</evidence>
<name>A0A7N2N0K9_QUELO</name>